<reference evidence="3" key="1">
    <citation type="submission" date="2017-01" db="EMBL/GenBank/DDBJ databases">
        <title>Genome Analysis of Deinococcus marmoris KOPRI26562.</title>
        <authorList>
            <person name="Kim J.H."/>
            <person name="Oh H.-M."/>
        </authorList>
    </citation>
    <scope>NUCLEOTIDE SEQUENCE [LARGE SCALE GENOMIC DNA]</scope>
    <source>
        <strain evidence="3">PAMC 26633</strain>
    </source>
</reference>
<gene>
    <name evidence="2" type="ORF">BSU04_28580</name>
</gene>
<accession>A0A226WVF9</accession>
<feature type="transmembrane region" description="Helical" evidence="1">
    <location>
        <begin position="42"/>
        <end position="63"/>
    </location>
</feature>
<dbReference type="Proteomes" id="UP000214720">
    <property type="component" value="Unassembled WGS sequence"/>
</dbReference>
<proteinExistence type="predicted"/>
<organism evidence="2 3">
    <name type="scientific">Caballeronia sordidicola</name>
    <name type="common">Burkholderia sordidicola</name>
    <dbReference type="NCBI Taxonomy" id="196367"/>
    <lineage>
        <taxon>Bacteria</taxon>
        <taxon>Pseudomonadati</taxon>
        <taxon>Pseudomonadota</taxon>
        <taxon>Betaproteobacteria</taxon>
        <taxon>Burkholderiales</taxon>
        <taxon>Burkholderiaceae</taxon>
        <taxon>Caballeronia</taxon>
    </lineage>
</organism>
<dbReference type="AlphaFoldDB" id="A0A226WVF9"/>
<dbReference type="EMBL" id="MTHB01000191">
    <property type="protein sequence ID" value="OXC75093.1"/>
    <property type="molecule type" value="Genomic_DNA"/>
</dbReference>
<sequence length="65" mass="5926">MLADTGAEAAATEAADAGTAGALPATLAEAVAEASGTADAPAAGSLSLFLLHAVAIATAAAMVTA</sequence>
<evidence type="ECO:0000313" key="2">
    <source>
        <dbReference type="EMBL" id="OXC75093.1"/>
    </source>
</evidence>
<comment type="caution">
    <text evidence="2">The sequence shown here is derived from an EMBL/GenBank/DDBJ whole genome shotgun (WGS) entry which is preliminary data.</text>
</comment>
<keyword evidence="1" id="KW-1133">Transmembrane helix</keyword>
<name>A0A226WVF9_CABSO</name>
<evidence type="ECO:0000256" key="1">
    <source>
        <dbReference type="SAM" id="Phobius"/>
    </source>
</evidence>
<evidence type="ECO:0000313" key="3">
    <source>
        <dbReference type="Proteomes" id="UP000214720"/>
    </source>
</evidence>
<protein>
    <submittedName>
        <fullName evidence="2">Uncharacterized protein</fullName>
    </submittedName>
</protein>
<keyword evidence="1" id="KW-0472">Membrane</keyword>
<keyword evidence="1" id="KW-0812">Transmembrane</keyword>